<protein>
    <submittedName>
        <fullName evidence="5">Molybdate transport system substrate-binding protein</fullName>
    </submittedName>
</protein>
<dbReference type="PANTHER" id="PTHR30632:SF0">
    <property type="entry name" value="SULFATE-BINDING PROTEIN"/>
    <property type="match status" value="1"/>
</dbReference>
<dbReference type="GO" id="GO:0046872">
    <property type="term" value="F:metal ion binding"/>
    <property type="evidence" value="ECO:0007669"/>
    <property type="project" value="UniProtKB-KW"/>
</dbReference>
<keyword evidence="4" id="KW-0500">Molybdenum</keyword>
<dbReference type="AlphaFoldDB" id="A0A4R7HVI5"/>
<dbReference type="GO" id="GO:0030973">
    <property type="term" value="F:molybdate ion binding"/>
    <property type="evidence" value="ECO:0007669"/>
    <property type="project" value="TreeGrafter"/>
</dbReference>
<organism evidence="5 6">
    <name type="scientific">Ilumatobacter fluminis</name>
    <dbReference type="NCBI Taxonomy" id="467091"/>
    <lineage>
        <taxon>Bacteria</taxon>
        <taxon>Bacillati</taxon>
        <taxon>Actinomycetota</taxon>
        <taxon>Acidimicrobiia</taxon>
        <taxon>Acidimicrobiales</taxon>
        <taxon>Ilumatobacteraceae</taxon>
        <taxon>Ilumatobacter</taxon>
    </lineage>
</organism>
<dbReference type="InterPro" id="IPR050682">
    <property type="entry name" value="ModA/WtpA"/>
</dbReference>
<dbReference type="EMBL" id="SOAU01000001">
    <property type="protein sequence ID" value="TDT15007.1"/>
    <property type="molecule type" value="Genomic_DNA"/>
</dbReference>
<evidence type="ECO:0000256" key="2">
    <source>
        <dbReference type="ARBA" id="ARBA00022723"/>
    </source>
</evidence>
<comment type="caution">
    <text evidence="5">The sequence shown here is derived from an EMBL/GenBank/DDBJ whole genome shotgun (WGS) entry which is preliminary data.</text>
</comment>
<keyword evidence="3" id="KW-0732">Signal</keyword>
<accession>A0A4R7HVI5</accession>
<evidence type="ECO:0000313" key="6">
    <source>
        <dbReference type="Proteomes" id="UP000294558"/>
    </source>
</evidence>
<reference evidence="5 6" key="1">
    <citation type="submission" date="2019-03" db="EMBL/GenBank/DDBJ databases">
        <title>Sequencing the genomes of 1000 actinobacteria strains.</title>
        <authorList>
            <person name="Klenk H.-P."/>
        </authorList>
    </citation>
    <scope>NUCLEOTIDE SEQUENCE [LARGE SCALE GENOMIC DNA]</scope>
    <source>
        <strain evidence="5 6">DSM 18936</strain>
    </source>
</reference>
<evidence type="ECO:0000256" key="4">
    <source>
        <dbReference type="PIRSR" id="PIRSR004846-1"/>
    </source>
</evidence>
<keyword evidence="2 4" id="KW-0479">Metal-binding</keyword>
<dbReference type="OrthoDB" id="9785015at2"/>
<feature type="binding site" evidence="4">
    <location>
        <position position="168"/>
    </location>
    <ligand>
        <name>molybdate</name>
        <dbReference type="ChEBI" id="CHEBI:36264"/>
    </ligand>
</feature>
<evidence type="ECO:0000256" key="3">
    <source>
        <dbReference type="ARBA" id="ARBA00022729"/>
    </source>
</evidence>
<proteinExistence type="inferred from homology"/>
<dbReference type="GO" id="GO:0015689">
    <property type="term" value="P:molybdate ion transport"/>
    <property type="evidence" value="ECO:0007669"/>
    <property type="project" value="InterPro"/>
</dbReference>
<dbReference type="PIRSF" id="PIRSF004846">
    <property type="entry name" value="ModA"/>
    <property type="match status" value="1"/>
</dbReference>
<feature type="binding site" evidence="4">
    <location>
        <position position="150"/>
    </location>
    <ligand>
        <name>molybdate</name>
        <dbReference type="ChEBI" id="CHEBI:36264"/>
    </ligand>
</feature>
<dbReference type="Pfam" id="PF13531">
    <property type="entry name" value="SBP_bac_11"/>
    <property type="match status" value="1"/>
</dbReference>
<evidence type="ECO:0000256" key="1">
    <source>
        <dbReference type="ARBA" id="ARBA00009175"/>
    </source>
</evidence>
<gene>
    <name evidence="5" type="ORF">BDK89_0567</name>
</gene>
<evidence type="ECO:0000313" key="5">
    <source>
        <dbReference type="EMBL" id="TDT15007.1"/>
    </source>
</evidence>
<dbReference type="Proteomes" id="UP000294558">
    <property type="component" value="Unassembled WGS sequence"/>
</dbReference>
<dbReference type="NCBIfam" id="TIGR01256">
    <property type="entry name" value="modA"/>
    <property type="match status" value="1"/>
</dbReference>
<comment type="similarity">
    <text evidence="1">Belongs to the bacterial solute-binding protein ModA family.</text>
</comment>
<dbReference type="PANTHER" id="PTHR30632">
    <property type="entry name" value="MOLYBDATE-BINDING PERIPLASMIC PROTEIN"/>
    <property type="match status" value="1"/>
</dbReference>
<feature type="binding site" evidence="4">
    <location>
        <position position="50"/>
    </location>
    <ligand>
        <name>molybdate</name>
        <dbReference type="ChEBI" id="CHEBI:36264"/>
    </ligand>
</feature>
<dbReference type="Gene3D" id="3.40.190.10">
    <property type="entry name" value="Periplasmic binding protein-like II"/>
    <property type="match status" value="2"/>
</dbReference>
<dbReference type="SUPFAM" id="SSF53850">
    <property type="entry name" value="Periplasmic binding protein-like II"/>
    <property type="match status" value="1"/>
</dbReference>
<feature type="binding site" evidence="4">
    <location>
        <position position="23"/>
    </location>
    <ligand>
        <name>molybdate</name>
        <dbReference type="ChEBI" id="CHEBI:36264"/>
    </ligand>
</feature>
<name>A0A4R7HVI5_9ACTN</name>
<keyword evidence="6" id="KW-1185">Reference proteome</keyword>
<dbReference type="InterPro" id="IPR005950">
    <property type="entry name" value="ModA"/>
</dbReference>
<sequence>MVLPLVACGGPTDDDVVVFAASSLTDAFDDIADAYTSSTGESVVISAAGSSDLAAQIDEGAPADVFASADVATMDRIDGVDGAARIFATNRAEIVVEPGNPHGIVTLGDLADPELLVVVCAEQVPCGAYTTEVLDRAGIDLTPVSFESNVRAVLTKVELGEADAGVVYATDIAAAAERVDGVAIADEFNVEAEYPIVALGESGEAFVDFVVGDEAQRILREHGFGAP</sequence>